<dbReference type="SUPFAM" id="SSF48726">
    <property type="entry name" value="Immunoglobulin"/>
    <property type="match status" value="2"/>
</dbReference>
<evidence type="ECO:0000313" key="3">
    <source>
        <dbReference type="Proteomes" id="UP000694545"/>
    </source>
</evidence>
<dbReference type="AlphaFoldDB" id="A0A8D2JDU7"/>
<organism evidence="2 3">
    <name type="scientific">Varanus komodoensis</name>
    <name type="common">Komodo dragon</name>
    <dbReference type="NCBI Taxonomy" id="61221"/>
    <lineage>
        <taxon>Eukaryota</taxon>
        <taxon>Metazoa</taxon>
        <taxon>Chordata</taxon>
        <taxon>Craniata</taxon>
        <taxon>Vertebrata</taxon>
        <taxon>Euteleostomi</taxon>
        <taxon>Lepidosauria</taxon>
        <taxon>Squamata</taxon>
        <taxon>Bifurcata</taxon>
        <taxon>Unidentata</taxon>
        <taxon>Episquamata</taxon>
        <taxon>Toxicofera</taxon>
        <taxon>Anguimorpha</taxon>
        <taxon>Paleoanguimorpha</taxon>
        <taxon>Varanoidea</taxon>
        <taxon>Varanidae</taxon>
        <taxon>Varanus</taxon>
    </lineage>
</organism>
<evidence type="ECO:0000313" key="2">
    <source>
        <dbReference type="Ensembl" id="ENSVKKP00000011594.1"/>
    </source>
</evidence>
<dbReference type="SMART" id="SM00408">
    <property type="entry name" value="IGc2"/>
    <property type="match status" value="1"/>
</dbReference>
<feature type="domain" description="Ig-like" evidence="1">
    <location>
        <begin position="63"/>
        <end position="135"/>
    </location>
</feature>
<sequence length="142" mass="15289">MTTTDKSCILEILNSTKEDQGEYTCVVENEAGEDICEAIVSTLGGSLVILVLMLCDSVFTEPPSFITHLGPLEVSVGDYTTLQCQVAGTPEITVSWYKGDTKLRAAPEYKINDSGEYICKAENSVGEAVSSALLSVQDQGWL</sequence>
<accession>A0A8D2JDU7</accession>
<reference evidence="2" key="1">
    <citation type="submission" date="2025-08" db="UniProtKB">
        <authorList>
            <consortium name="Ensembl"/>
        </authorList>
    </citation>
    <scope>IDENTIFICATION</scope>
</reference>
<dbReference type="PROSITE" id="PS50835">
    <property type="entry name" value="IG_LIKE"/>
    <property type="match status" value="1"/>
</dbReference>
<dbReference type="Pfam" id="PF07679">
    <property type="entry name" value="I-set"/>
    <property type="match status" value="2"/>
</dbReference>
<keyword evidence="3" id="KW-1185">Reference proteome</keyword>
<dbReference type="Proteomes" id="UP000694545">
    <property type="component" value="Unplaced"/>
</dbReference>
<dbReference type="InterPro" id="IPR013783">
    <property type="entry name" value="Ig-like_fold"/>
</dbReference>
<reference evidence="2" key="2">
    <citation type="submission" date="2025-09" db="UniProtKB">
        <authorList>
            <consortium name="Ensembl"/>
        </authorList>
    </citation>
    <scope>IDENTIFICATION</scope>
</reference>
<dbReference type="InterPro" id="IPR003598">
    <property type="entry name" value="Ig_sub2"/>
</dbReference>
<dbReference type="SMART" id="SM00409">
    <property type="entry name" value="IG"/>
    <property type="match status" value="1"/>
</dbReference>
<protein>
    <recommendedName>
        <fullName evidence="1">Ig-like domain-containing protein</fullName>
    </recommendedName>
</protein>
<dbReference type="InterPro" id="IPR013098">
    <property type="entry name" value="Ig_I-set"/>
</dbReference>
<dbReference type="Ensembl" id="ENSVKKT00000011872.1">
    <property type="protein sequence ID" value="ENSVKKP00000011594.1"/>
    <property type="gene ID" value="ENSVKKG00000008082.1"/>
</dbReference>
<name>A0A8D2JDU7_VARKO</name>
<dbReference type="InterPro" id="IPR007110">
    <property type="entry name" value="Ig-like_dom"/>
</dbReference>
<dbReference type="PANTHER" id="PTHR47633">
    <property type="entry name" value="IMMUNOGLOBULIN"/>
    <property type="match status" value="1"/>
</dbReference>
<proteinExistence type="predicted"/>
<dbReference type="InterPro" id="IPR003599">
    <property type="entry name" value="Ig_sub"/>
</dbReference>
<dbReference type="Gene3D" id="2.60.40.10">
    <property type="entry name" value="Immunoglobulins"/>
    <property type="match status" value="3"/>
</dbReference>
<evidence type="ECO:0000259" key="1">
    <source>
        <dbReference type="PROSITE" id="PS50835"/>
    </source>
</evidence>
<dbReference type="InterPro" id="IPR036179">
    <property type="entry name" value="Ig-like_dom_sf"/>
</dbReference>